<dbReference type="PANTHER" id="PTHR37017:SF11">
    <property type="entry name" value="ESTERASE_LIPASE_THIOESTERASE DOMAIN-CONTAINING PROTEIN"/>
    <property type="match status" value="1"/>
</dbReference>
<evidence type="ECO:0000259" key="1">
    <source>
        <dbReference type="Pfam" id="PF12697"/>
    </source>
</evidence>
<name>A0AAP2HRY3_9BURK</name>
<evidence type="ECO:0000313" key="2">
    <source>
        <dbReference type="EMBL" id="MBU9360484.1"/>
    </source>
</evidence>
<protein>
    <submittedName>
        <fullName evidence="2">Alpha/beta hydrolase</fullName>
    </submittedName>
</protein>
<comment type="caution">
    <text evidence="2">The sequence shown here is derived from an EMBL/GenBank/DDBJ whole genome shotgun (WGS) entry which is preliminary data.</text>
</comment>
<dbReference type="RefSeq" id="WP_217085008.1">
    <property type="nucleotide sequence ID" value="NZ_JAHPMX010000029.1"/>
</dbReference>
<dbReference type="AlphaFoldDB" id="A0AAP2HRY3"/>
<organism evidence="2 3">
    <name type="scientific">Burkholderia multivorans</name>
    <dbReference type="NCBI Taxonomy" id="87883"/>
    <lineage>
        <taxon>Bacteria</taxon>
        <taxon>Pseudomonadati</taxon>
        <taxon>Pseudomonadota</taxon>
        <taxon>Betaproteobacteria</taxon>
        <taxon>Burkholderiales</taxon>
        <taxon>Burkholderiaceae</taxon>
        <taxon>Burkholderia</taxon>
        <taxon>Burkholderia cepacia complex</taxon>
    </lineage>
</organism>
<dbReference type="Pfam" id="PF12697">
    <property type="entry name" value="Abhydrolase_6"/>
    <property type="match status" value="1"/>
</dbReference>
<feature type="domain" description="AB hydrolase-1" evidence="1">
    <location>
        <begin position="13"/>
        <end position="236"/>
    </location>
</feature>
<dbReference type="EMBL" id="JAHPMX010000029">
    <property type="protein sequence ID" value="MBU9360484.1"/>
    <property type="molecule type" value="Genomic_DNA"/>
</dbReference>
<dbReference type="GO" id="GO:0016787">
    <property type="term" value="F:hydrolase activity"/>
    <property type="evidence" value="ECO:0007669"/>
    <property type="project" value="UniProtKB-KW"/>
</dbReference>
<dbReference type="InterPro" id="IPR052897">
    <property type="entry name" value="Sec-Metab_Biosynth_Hydrolase"/>
</dbReference>
<evidence type="ECO:0000313" key="3">
    <source>
        <dbReference type="Proteomes" id="UP001196915"/>
    </source>
</evidence>
<dbReference type="InterPro" id="IPR000073">
    <property type="entry name" value="AB_hydrolase_1"/>
</dbReference>
<keyword evidence="2" id="KW-0378">Hydrolase</keyword>
<proteinExistence type="predicted"/>
<gene>
    <name evidence="2" type="ORF">KTE52_29585</name>
</gene>
<dbReference type="Proteomes" id="UP001196915">
    <property type="component" value="Unassembled WGS sequence"/>
</dbReference>
<reference evidence="2" key="1">
    <citation type="submission" date="2021-06" db="EMBL/GenBank/DDBJ databases">
        <title>A collection of bacterial strains from the Burkholderia cepacia Research Laboratory and Repository.</title>
        <authorList>
            <person name="Lipuma J."/>
            <person name="Spilker T."/>
        </authorList>
    </citation>
    <scope>NUCLEOTIDE SEQUENCE</scope>
    <source>
        <strain evidence="2">AU37435</strain>
    </source>
</reference>
<sequence>MDSFSGTERKPTFVLVHGAWHGGWCYGRTALHLRELGYHVHTPTLSGLGERSHLVSRGIGLQTHIDDVVNLLEWENLHDVVLCGHSYGGMVISGVAERVRRRIRRLSYIDAFVPQPGQALFDTLSVERVDEVRALTLERGFGWLIPPVPATVFNVNTNDIGWVDGLCVPHPLRCFEERVHYTDRVTSLPRQYILATDFPGSHFPDVAERLRDEPGWRVDNIKTGHDVMIDDPIGLAKLLIEGSRG</sequence>
<dbReference type="PANTHER" id="PTHR37017">
    <property type="entry name" value="AB HYDROLASE-1 DOMAIN-CONTAINING PROTEIN-RELATED"/>
    <property type="match status" value="1"/>
</dbReference>
<accession>A0AAP2HRY3</accession>